<dbReference type="GO" id="GO:0006508">
    <property type="term" value="P:proteolysis"/>
    <property type="evidence" value="ECO:0007669"/>
    <property type="project" value="UniProtKB-KW"/>
</dbReference>
<dbReference type="EC" id="3.4.24.-" evidence="8"/>
<comment type="similarity">
    <text evidence="1 8">Belongs to the peptidase M4 family.</text>
</comment>
<dbReference type="InterPro" id="IPR023612">
    <property type="entry name" value="Peptidase_M4"/>
</dbReference>
<keyword evidence="2 8" id="KW-0645">Protease</keyword>
<dbReference type="EMBL" id="AKKL01000011">
    <property type="protein sequence ID" value="EKT64289.1"/>
    <property type="molecule type" value="Genomic_DNA"/>
</dbReference>
<dbReference type="CDD" id="cd09597">
    <property type="entry name" value="M4_TLP"/>
    <property type="match status" value="1"/>
</dbReference>
<evidence type="ECO:0000256" key="2">
    <source>
        <dbReference type="ARBA" id="ARBA00022670"/>
    </source>
</evidence>
<dbReference type="PRINTS" id="PR00730">
    <property type="entry name" value="THERMOLYSIN"/>
</dbReference>
<comment type="caution">
    <text evidence="11">The sequence shown here is derived from an EMBL/GenBank/DDBJ whole genome shotgun (WGS) entry which is preliminary data.</text>
</comment>
<evidence type="ECO:0000256" key="1">
    <source>
        <dbReference type="ARBA" id="ARBA00009388"/>
    </source>
</evidence>
<dbReference type="InterPro" id="IPR013856">
    <property type="entry name" value="Peptidase_M4_domain"/>
</dbReference>
<evidence type="ECO:0000256" key="6">
    <source>
        <dbReference type="ARBA" id="ARBA00023049"/>
    </source>
</evidence>
<gene>
    <name evidence="11" type="ORF">OOA_02837</name>
</gene>
<dbReference type="InterPro" id="IPR027268">
    <property type="entry name" value="Peptidase_M4/M1_CTD_sf"/>
</dbReference>
<dbReference type="Pfam" id="PF01447">
    <property type="entry name" value="Peptidase_M4"/>
    <property type="match status" value="1"/>
</dbReference>
<evidence type="ECO:0000259" key="9">
    <source>
        <dbReference type="Pfam" id="PF01447"/>
    </source>
</evidence>
<sequence length="382" mass="43619">MSKILGRSFLPPYLVDNFYQQSQSPRLQSTRLHIDELMSHSYSKDDANTLKNLFTQSAKPGSNYERIIRDAKQKDELYWHYHSEMPICSHSDVSLDTKPPKPYERHMPHEDYQVIMIEGDQSAPSKAAQLVYDAIGSIRTFYKDVLGIDKMFGCDSQLNAVIHFRKDYANAFWNSQAIFFGDGDRVNFGEFYNDIDIIAHELTHGFITFTSDFDYLFQSGALNESVADVIGMMIKQYVSNETSLQSNWLLAENIFLDKTAARALRSMSDPGSAYRFSDSNYDRQVGHMRDYVNLTSNQDNGGVHINSGIPNKAFYLLATELGGYSWDIAGKIWVATMYHSDIKYNTNFNEFAEVTVQVANDEFGSRISELTRKSWQDVGINV</sequence>
<evidence type="ECO:0000256" key="7">
    <source>
        <dbReference type="PIRSR" id="PIRSR623612-1"/>
    </source>
</evidence>
<dbReference type="RefSeq" id="WP_008910613.1">
    <property type="nucleotide sequence ID" value="NZ_KB233222.1"/>
</dbReference>
<keyword evidence="5 8" id="KW-0862">Zinc</keyword>
<keyword evidence="4 8" id="KW-0378">Hydrolase</keyword>
<evidence type="ECO:0000256" key="5">
    <source>
        <dbReference type="ARBA" id="ARBA00022833"/>
    </source>
</evidence>
<reference evidence="11 12" key="1">
    <citation type="journal article" date="2012" name="BMC Genomics">
        <title>Comparative genomics of bacteria in the genus Providencia isolated from wild Drosophila melanogaster.</title>
        <authorList>
            <person name="Galac M.R."/>
            <person name="Lazzaro B.P."/>
        </authorList>
    </citation>
    <scope>NUCLEOTIDE SEQUENCE [LARGE SCALE GENOMIC DNA]</scope>
    <source>
        <strain evidence="11 12">DSM 19968</strain>
    </source>
</reference>
<comment type="cofactor">
    <cofactor evidence="8">
        <name>Zn(2+)</name>
        <dbReference type="ChEBI" id="CHEBI:29105"/>
    </cofactor>
</comment>
<dbReference type="OrthoDB" id="5378341at2"/>
<dbReference type="GO" id="GO:0005576">
    <property type="term" value="C:extracellular region"/>
    <property type="evidence" value="ECO:0007669"/>
    <property type="project" value="UniProtKB-SubCell"/>
</dbReference>
<evidence type="ECO:0000256" key="3">
    <source>
        <dbReference type="ARBA" id="ARBA00022723"/>
    </source>
</evidence>
<evidence type="ECO:0000256" key="4">
    <source>
        <dbReference type="ARBA" id="ARBA00022801"/>
    </source>
</evidence>
<comment type="subcellular location">
    <subcellularLocation>
        <location evidence="8">Secreted</location>
    </subcellularLocation>
</comment>
<keyword evidence="3" id="KW-0479">Metal-binding</keyword>
<dbReference type="PANTHER" id="PTHR43579:SF1">
    <property type="entry name" value="NEUTRAL METALLOPROTEINASE"/>
    <property type="match status" value="1"/>
</dbReference>
<feature type="domain" description="Peptidase M4" evidence="9">
    <location>
        <begin position="136"/>
        <end position="207"/>
    </location>
</feature>
<evidence type="ECO:0000256" key="8">
    <source>
        <dbReference type="RuleBase" id="RU366073"/>
    </source>
</evidence>
<protein>
    <recommendedName>
        <fullName evidence="8">Neutral metalloproteinase</fullName>
        <ecNumber evidence="8">3.4.24.-</ecNumber>
    </recommendedName>
</protein>
<dbReference type="eggNOG" id="COG3227">
    <property type="taxonomic scope" value="Bacteria"/>
</dbReference>
<dbReference type="Gene3D" id="3.10.170.10">
    <property type="match status" value="1"/>
</dbReference>
<evidence type="ECO:0000313" key="11">
    <source>
        <dbReference type="EMBL" id="EKT64289.1"/>
    </source>
</evidence>
<dbReference type="Pfam" id="PF02868">
    <property type="entry name" value="Peptidase_M4_C"/>
    <property type="match status" value="1"/>
</dbReference>
<name>K8WUH5_9GAMM</name>
<dbReference type="SUPFAM" id="SSF55486">
    <property type="entry name" value="Metalloproteases ('zincins'), catalytic domain"/>
    <property type="match status" value="1"/>
</dbReference>
<dbReference type="AlphaFoldDB" id="K8WUH5"/>
<keyword evidence="8" id="KW-0964">Secreted</keyword>
<evidence type="ECO:0000259" key="10">
    <source>
        <dbReference type="Pfam" id="PF02868"/>
    </source>
</evidence>
<dbReference type="GO" id="GO:0004222">
    <property type="term" value="F:metalloendopeptidase activity"/>
    <property type="evidence" value="ECO:0007669"/>
    <property type="project" value="UniProtKB-UniRule"/>
</dbReference>
<comment type="function">
    <text evidence="8">Extracellular zinc metalloprotease.</text>
</comment>
<dbReference type="InterPro" id="IPR052759">
    <property type="entry name" value="Metalloprotease_M4"/>
</dbReference>
<dbReference type="InterPro" id="IPR001570">
    <property type="entry name" value="Peptidase_M4_C_domain"/>
</dbReference>
<organism evidence="11 12">
    <name type="scientific">Providencia burhodogranariea DSM 19968</name>
    <dbReference type="NCBI Taxonomy" id="1141662"/>
    <lineage>
        <taxon>Bacteria</taxon>
        <taxon>Pseudomonadati</taxon>
        <taxon>Pseudomonadota</taxon>
        <taxon>Gammaproteobacteria</taxon>
        <taxon>Enterobacterales</taxon>
        <taxon>Morganellaceae</taxon>
        <taxon>Providencia</taxon>
    </lineage>
</organism>
<dbReference type="GO" id="GO:0046872">
    <property type="term" value="F:metal ion binding"/>
    <property type="evidence" value="ECO:0007669"/>
    <property type="project" value="UniProtKB-UniRule"/>
</dbReference>
<dbReference type="Proteomes" id="UP000009336">
    <property type="component" value="Unassembled WGS sequence"/>
</dbReference>
<evidence type="ECO:0000313" key="12">
    <source>
        <dbReference type="Proteomes" id="UP000009336"/>
    </source>
</evidence>
<keyword evidence="6 8" id="KW-0482">Metalloprotease</keyword>
<feature type="active site" evidence="7">
    <location>
        <position position="201"/>
    </location>
</feature>
<dbReference type="PANTHER" id="PTHR43579">
    <property type="match status" value="1"/>
</dbReference>
<feature type="active site" description="Proton donor" evidence="7">
    <location>
        <position position="304"/>
    </location>
</feature>
<keyword evidence="12" id="KW-1185">Reference proteome</keyword>
<dbReference type="STRING" id="1141662.OOA_02837"/>
<dbReference type="HOGENOM" id="CLU_008590_0_3_6"/>
<dbReference type="PATRIC" id="fig|1141662.3.peg.574"/>
<feature type="domain" description="Peptidase M4 C-terminal" evidence="10">
    <location>
        <begin position="211"/>
        <end position="380"/>
    </location>
</feature>
<proteinExistence type="inferred from homology"/>
<dbReference type="Gene3D" id="1.10.390.10">
    <property type="entry name" value="Neutral Protease Domain 2"/>
    <property type="match status" value="1"/>
</dbReference>
<accession>K8WUH5</accession>